<keyword evidence="1" id="KW-0175">Coiled coil</keyword>
<feature type="compositionally biased region" description="Acidic residues" evidence="2">
    <location>
        <begin position="571"/>
        <end position="580"/>
    </location>
</feature>
<feature type="region of interest" description="Disordered" evidence="2">
    <location>
        <begin position="281"/>
        <end position="304"/>
    </location>
</feature>
<evidence type="ECO:0000313" key="4">
    <source>
        <dbReference type="Proteomes" id="UP000085678"/>
    </source>
</evidence>
<organism evidence="4 5">
    <name type="scientific">Lingula anatina</name>
    <name type="common">Brachiopod</name>
    <name type="synonym">Lingula unguis</name>
    <dbReference type="NCBI Taxonomy" id="7574"/>
    <lineage>
        <taxon>Eukaryota</taxon>
        <taxon>Metazoa</taxon>
        <taxon>Spiralia</taxon>
        <taxon>Lophotrochozoa</taxon>
        <taxon>Brachiopoda</taxon>
        <taxon>Linguliformea</taxon>
        <taxon>Lingulata</taxon>
        <taxon>Lingulida</taxon>
        <taxon>Linguloidea</taxon>
        <taxon>Lingulidae</taxon>
        <taxon>Lingula</taxon>
    </lineage>
</organism>
<feature type="transmembrane region" description="Helical" evidence="3">
    <location>
        <begin position="28"/>
        <end position="54"/>
    </location>
</feature>
<keyword evidence="4" id="KW-1185">Reference proteome</keyword>
<keyword evidence="3" id="KW-0812">Transmembrane</keyword>
<dbReference type="Proteomes" id="UP000085678">
    <property type="component" value="Unplaced"/>
</dbReference>
<feature type="compositionally biased region" description="Basic and acidic residues" evidence="2">
    <location>
        <begin position="220"/>
        <end position="233"/>
    </location>
</feature>
<evidence type="ECO:0000256" key="1">
    <source>
        <dbReference type="SAM" id="Coils"/>
    </source>
</evidence>
<dbReference type="GeneID" id="106152556"/>
<sequence length="747" mass="85641">MTTPSPTVDPVAEFFRPLKLWFENIMNIYYYIVIPFFILICVVAPLIYGIGNCIRTCKIYRKRKKMGLPMKWKRSKNIFEKAKELKVKKDIQKKEERKQNKIKEKKAEWKRLYGNRAYRMTMDERIAYLSRYHIGFITPTEEQILDIQRKALIRQFEELDKEPKKGDVPVDTTSYHALHSPVPEDLANTEPGASPTNTDVSRKISLADVQIVDEEIKKMENEKQKAENKEKKNMKNMMLKSKVAEEVEVDPGAEKTDLSTSKKPALGGRFKSLIFKHAQKGEEDAKNAADGKEPEGTEEQRELRSRLRGLMSRANTTSSGNESSDKPVVSYKITSFATLVNVNKNKEKQRKKENPNDKWRRIRMLGNEQEKKQAMEEMMKNAQEEEAKNIQKQQEDNLEKRWQLQFNYFALVQNAVQQIRNKETKAEDDFVPANARSLIVPEKCYKMSRRQRKAKDNRYRWIIKLHYKDQNRKKEEFADAGKDRRTSRAVDTSKNESPLQISERCMETSRHQRTLSEKKFMKRTLIEIPAEKLAAVELRLQKEKEAAEQARIESDKLKAEAESKSGAPDIAGEESELCQEEGERSALSPIQVPDQCYDQPTVIKKREQTQHKKPLNVTSAAENKTDNNSKLSEKEKQSSADKNGKESKELAVPSFVVVDEENEKAPLISKNSDSSGNAPASESTDAAISKIKKVKKVVKVVKKVKKKKPKQADGAELVPQAAVKEEEGGEVNIAVDVADDNPQESFV</sequence>
<proteinExistence type="predicted"/>
<evidence type="ECO:0000313" key="5">
    <source>
        <dbReference type="RefSeq" id="XP_013381625.1"/>
    </source>
</evidence>
<feature type="region of interest" description="Disordered" evidence="2">
    <location>
        <begin position="474"/>
        <end position="513"/>
    </location>
</feature>
<evidence type="ECO:0000256" key="3">
    <source>
        <dbReference type="SAM" id="Phobius"/>
    </source>
</evidence>
<keyword evidence="3" id="KW-0472">Membrane</keyword>
<dbReference type="RefSeq" id="XP_013381625.1">
    <property type="nucleotide sequence ID" value="XM_013526171.1"/>
</dbReference>
<feature type="coiled-coil region" evidence="1">
    <location>
        <begin position="365"/>
        <end position="401"/>
    </location>
</feature>
<feature type="compositionally biased region" description="Basic and acidic residues" evidence="2">
    <location>
        <begin position="474"/>
        <end position="494"/>
    </location>
</feature>
<feature type="region of interest" description="Disordered" evidence="2">
    <location>
        <begin position="550"/>
        <end position="688"/>
    </location>
</feature>
<feature type="compositionally biased region" description="Basic and acidic residues" evidence="2">
    <location>
        <begin position="623"/>
        <end position="649"/>
    </location>
</feature>
<feature type="region of interest" description="Disordered" evidence="2">
    <location>
        <begin position="179"/>
        <end position="199"/>
    </location>
</feature>
<reference evidence="5" key="1">
    <citation type="submission" date="2025-08" db="UniProtKB">
        <authorList>
            <consortium name="RefSeq"/>
        </authorList>
    </citation>
    <scope>IDENTIFICATION</scope>
    <source>
        <tissue evidence="5">Gonads</tissue>
    </source>
</reference>
<feature type="region of interest" description="Disordered" evidence="2">
    <location>
        <begin position="220"/>
        <end position="265"/>
    </location>
</feature>
<accession>A0A1S3H681</accession>
<feature type="compositionally biased region" description="Polar residues" evidence="2">
    <location>
        <begin position="669"/>
        <end position="686"/>
    </location>
</feature>
<name>A0A1S3H681_LINAN</name>
<feature type="compositionally biased region" description="Basic and acidic residues" evidence="2">
    <location>
        <begin position="550"/>
        <end position="563"/>
    </location>
</feature>
<dbReference type="KEGG" id="lak:106152556"/>
<gene>
    <name evidence="5" type="primary">LOC106152556</name>
</gene>
<dbReference type="InParanoid" id="A0A1S3H681"/>
<dbReference type="AlphaFoldDB" id="A0A1S3H681"/>
<feature type="compositionally biased region" description="Basic and acidic residues" evidence="2">
    <location>
        <begin position="504"/>
        <end position="513"/>
    </location>
</feature>
<protein>
    <submittedName>
        <fullName evidence="5">Caldesmon</fullName>
    </submittedName>
</protein>
<keyword evidence="3" id="KW-1133">Transmembrane helix</keyword>
<evidence type="ECO:0000256" key="2">
    <source>
        <dbReference type="SAM" id="MobiDB-lite"/>
    </source>
</evidence>